<feature type="compositionally biased region" description="Basic and acidic residues" evidence="1">
    <location>
        <begin position="465"/>
        <end position="475"/>
    </location>
</feature>
<accession>A0AAJ5C4T3</accession>
<evidence type="ECO:0000313" key="3">
    <source>
        <dbReference type="EMBL" id="SNX84031.1"/>
    </source>
</evidence>
<evidence type="ECO:0008006" key="5">
    <source>
        <dbReference type="Google" id="ProtNLM"/>
    </source>
</evidence>
<feature type="transmembrane region" description="Helical" evidence="2">
    <location>
        <begin position="144"/>
        <end position="166"/>
    </location>
</feature>
<dbReference type="Proteomes" id="UP001294444">
    <property type="component" value="Unassembled WGS sequence"/>
</dbReference>
<keyword evidence="2" id="KW-1133">Transmembrane helix</keyword>
<feature type="transmembrane region" description="Helical" evidence="2">
    <location>
        <begin position="107"/>
        <end position="132"/>
    </location>
</feature>
<protein>
    <recommendedName>
        <fullName evidence="5">Transmembrane protein</fullName>
    </recommendedName>
</protein>
<reference evidence="3" key="1">
    <citation type="submission" date="2023-10" db="EMBL/GenBank/DDBJ databases">
        <authorList>
            <person name="Guldener U."/>
        </authorList>
    </citation>
    <scope>NUCLEOTIDE SEQUENCE</scope>
    <source>
        <strain evidence="3">Mp4</strain>
    </source>
</reference>
<evidence type="ECO:0000256" key="2">
    <source>
        <dbReference type="SAM" id="Phobius"/>
    </source>
</evidence>
<keyword evidence="4" id="KW-1185">Reference proteome</keyword>
<keyword evidence="2" id="KW-0812">Transmembrane</keyword>
<gene>
    <name evidence="3" type="ORF">MEPE_02739</name>
</gene>
<feature type="transmembrane region" description="Helical" evidence="2">
    <location>
        <begin position="259"/>
        <end position="276"/>
    </location>
</feature>
<name>A0AAJ5C4T3_9BASI</name>
<evidence type="ECO:0000313" key="4">
    <source>
        <dbReference type="Proteomes" id="UP001294444"/>
    </source>
</evidence>
<evidence type="ECO:0000256" key="1">
    <source>
        <dbReference type="SAM" id="MobiDB-lite"/>
    </source>
</evidence>
<feature type="compositionally biased region" description="Basic and acidic residues" evidence="1">
    <location>
        <begin position="400"/>
        <end position="429"/>
    </location>
</feature>
<dbReference type="AlphaFoldDB" id="A0AAJ5C4T3"/>
<proteinExistence type="predicted"/>
<organism evidence="3 4">
    <name type="scientific">Melanopsichium pennsylvanicum</name>
    <dbReference type="NCBI Taxonomy" id="63383"/>
    <lineage>
        <taxon>Eukaryota</taxon>
        <taxon>Fungi</taxon>
        <taxon>Dikarya</taxon>
        <taxon>Basidiomycota</taxon>
        <taxon>Ustilaginomycotina</taxon>
        <taxon>Ustilaginomycetes</taxon>
        <taxon>Ustilaginales</taxon>
        <taxon>Ustilaginaceae</taxon>
        <taxon>Melanopsichium</taxon>
    </lineage>
</organism>
<feature type="region of interest" description="Disordered" evidence="1">
    <location>
        <begin position="387"/>
        <end position="475"/>
    </location>
</feature>
<feature type="transmembrane region" description="Helical" evidence="2">
    <location>
        <begin position="82"/>
        <end position="101"/>
    </location>
</feature>
<dbReference type="EMBL" id="OAPG01000005">
    <property type="protein sequence ID" value="SNX84031.1"/>
    <property type="molecule type" value="Genomic_DNA"/>
</dbReference>
<sequence length="667" mass="73718">MVDKSQTTAWLTQLCNGTAAATPHTADDLVATGMLLPQFHKQGAFTNNIAIVAATLYCWEYIMTVPAEIRIYFTIPWRAPHLALFVIMRYTTAIAITLGLYNTWHRQYGICIPYCEVATLLVQFSVSAVLGWRTIAIWQKDARIIVIISLLLTTLMVFSSLLVLSMKAQRLPDGACILVEGGNYEFFPLAWFYAGTVLYDTIAIVLSTYRLWQHHNDVGVFPGANIDDTSKGDIGWAQWINSQWNSMTPLLFRLTSNGVLYLAFSTVFNVVCFIVGHWDEGKAQDLMLLYSSAMWVVCQHLVLLEIRATWGDRWENAGLSAAAIDETDRLIARILQASWSVKPPPAESKTKNLAEENKEPELVLSLSVDSCIMSAPKQGCGVGCAAPAQSKNSQTLPVNDARRPSLKSLDDEHLKQTSVRQLHDFRLSEPDEFDDPLGSKSFVPSDRAETMDVNTSKSALVPHSNDYRVSTDDKRSGVRQRLGALCAKDSPNKILFSLTKPLRGEATAGTTASPLTNQIEHPLMTSATAAVHTPPPHRDSTPFGLSRLSQAFERVPRLSTHMVAAPATSTCANCGNCDERRTDSMDNFAPEQAERRQMYKSASARDVLTSLEVAELLANMSDDAKTQALILAGMQRAETTTYSSPSTSCLTRTMPTKRPPWIIHPPL</sequence>
<feature type="transmembrane region" description="Helical" evidence="2">
    <location>
        <begin position="186"/>
        <end position="206"/>
    </location>
</feature>
<comment type="caution">
    <text evidence="3">The sequence shown here is derived from an EMBL/GenBank/DDBJ whole genome shotgun (WGS) entry which is preliminary data.</text>
</comment>
<keyword evidence="2" id="KW-0472">Membrane</keyword>